<dbReference type="Pfam" id="PF09335">
    <property type="entry name" value="VTT_dom"/>
    <property type="match status" value="1"/>
</dbReference>
<accession>A0A9D1GLQ2</accession>
<dbReference type="AlphaFoldDB" id="A0A9D1GLQ2"/>
<feature type="transmembrane region" description="Helical" evidence="1">
    <location>
        <begin position="92"/>
        <end position="116"/>
    </location>
</feature>
<organism evidence="3 4">
    <name type="scientific">Candidatus Cryptobacteroides merdipullorum</name>
    <dbReference type="NCBI Taxonomy" id="2840771"/>
    <lineage>
        <taxon>Bacteria</taxon>
        <taxon>Pseudomonadati</taxon>
        <taxon>Bacteroidota</taxon>
        <taxon>Bacteroidia</taxon>
        <taxon>Bacteroidales</taxon>
        <taxon>Candidatus Cryptobacteroides</taxon>
    </lineage>
</organism>
<protein>
    <submittedName>
        <fullName evidence="3">DedA family protein</fullName>
    </submittedName>
</protein>
<gene>
    <name evidence="3" type="ORF">IAC35_01280</name>
</gene>
<dbReference type="Proteomes" id="UP000886881">
    <property type="component" value="Unassembled WGS sequence"/>
</dbReference>
<proteinExistence type="predicted"/>
<feature type="domain" description="VTT" evidence="2">
    <location>
        <begin position="28"/>
        <end position="141"/>
    </location>
</feature>
<evidence type="ECO:0000313" key="3">
    <source>
        <dbReference type="EMBL" id="HIT46471.1"/>
    </source>
</evidence>
<keyword evidence="1" id="KW-0472">Membrane</keyword>
<feature type="transmembrane region" description="Helical" evidence="1">
    <location>
        <begin position="122"/>
        <end position="144"/>
    </location>
</feature>
<keyword evidence="1" id="KW-0812">Transmembrane</keyword>
<name>A0A9D1GLQ2_9BACT</name>
<evidence type="ECO:0000313" key="4">
    <source>
        <dbReference type="Proteomes" id="UP000886881"/>
    </source>
</evidence>
<feature type="transmembrane region" description="Helical" evidence="1">
    <location>
        <begin position="29"/>
        <end position="54"/>
    </location>
</feature>
<evidence type="ECO:0000256" key="1">
    <source>
        <dbReference type="SAM" id="Phobius"/>
    </source>
</evidence>
<comment type="caution">
    <text evidence="3">The sequence shown here is derived from an EMBL/GenBank/DDBJ whole genome shotgun (WGS) entry which is preliminary data.</text>
</comment>
<sequence>MFGLEELGLLGLFLGNILAATIVPFSSDALYIAVLAASGQTVPCFIVATLGNWLGSLITYGMGRLGKWEWLEKWFKVKRETLEKQKRYVDRYGVWLSLIAWVPIIGDVLVLALGFYKTPAGWTSILLLVGKGLRFLAWTLLVGLL</sequence>
<dbReference type="PANTHER" id="PTHR42709">
    <property type="entry name" value="ALKALINE PHOSPHATASE LIKE PROTEIN"/>
    <property type="match status" value="1"/>
</dbReference>
<keyword evidence="1" id="KW-1133">Transmembrane helix</keyword>
<reference evidence="3" key="2">
    <citation type="journal article" date="2021" name="PeerJ">
        <title>Extensive microbial diversity within the chicken gut microbiome revealed by metagenomics and culture.</title>
        <authorList>
            <person name="Gilroy R."/>
            <person name="Ravi A."/>
            <person name="Getino M."/>
            <person name="Pursley I."/>
            <person name="Horton D.L."/>
            <person name="Alikhan N.F."/>
            <person name="Baker D."/>
            <person name="Gharbi K."/>
            <person name="Hall N."/>
            <person name="Watson M."/>
            <person name="Adriaenssens E.M."/>
            <person name="Foster-Nyarko E."/>
            <person name="Jarju S."/>
            <person name="Secka A."/>
            <person name="Antonio M."/>
            <person name="Oren A."/>
            <person name="Chaudhuri R.R."/>
            <person name="La Ragione R."/>
            <person name="Hildebrand F."/>
            <person name="Pallen M.J."/>
        </authorList>
    </citation>
    <scope>NUCLEOTIDE SEQUENCE</scope>
    <source>
        <strain evidence="3">ChiHecec2B26-709</strain>
    </source>
</reference>
<dbReference type="EMBL" id="DVLC01000025">
    <property type="protein sequence ID" value="HIT46471.1"/>
    <property type="molecule type" value="Genomic_DNA"/>
</dbReference>
<dbReference type="InterPro" id="IPR051311">
    <property type="entry name" value="DedA_domain"/>
</dbReference>
<dbReference type="InterPro" id="IPR032816">
    <property type="entry name" value="VTT_dom"/>
</dbReference>
<reference evidence="3" key="1">
    <citation type="submission" date="2020-10" db="EMBL/GenBank/DDBJ databases">
        <authorList>
            <person name="Gilroy R."/>
        </authorList>
    </citation>
    <scope>NUCLEOTIDE SEQUENCE</scope>
    <source>
        <strain evidence="3">ChiHecec2B26-709</strain>
    </source>
</reference>
<evidence type="ECO:0000259" key="2">
    <source>
        <dbReference type="Pfam" id="PF09335"/>
    </source>
</evidence>
<dbReference type="PANTHER" id="PTHR42709:SF4">
    <property type="entry name" value="INNER MEMBRANE PROTEIN YQAA"/>
    <property type="match status" value="1"/>
</dbReference>